<organism evidence="1 2">
    <name type="scientific">Ambrosia artemisiifolia</name>
    <name type="common">Common ragweed</name>
    <dbReference type="NCBI Taxonomy" id="4212"/>
    <lineage>
        <taxon>Eukaryota</taxon>
        <taxon>Viridiplantae</taxon>
        <taxon>Streptophyta</taxon>
        <taxon>Embryophyta</taxon>
        <taxon>Tracheophyta</taxon>
        <taxon>Spermatophyta</taxon>
        <taxon>Magnoliopsida</taxon>
        <taxon>eudicotyledons</taxon>
        <taxon>Gunneridae</taxon>
        <taxon>Pentapetalae</taxon>
        <taxon>asterids</taxon>
        <taxon>campanulids</taxon>
        <taxon>Asterales</taxon>
        <taxon>Asteraceae</taxon>
        <taxon>Asteroideae</taxon>
        <taxon>Heliantheae alliance</taxon>
        <taxon>Heliantheae</taxon>
        <taxon>Ambrosia</taxon>
    </lineage>
</organism>
<proteinExistence type="predicted"/>
<sequence length="147" mass="16600">MADAAALTATAQMSLGDVETSFWYEQQKKDGAATRKVRRIEFQAYRQEWAGARIFKTNYKGARIFKTNYKGIAERPLMAIAVTSWARAAISGLSNEPSRILDFFFGSPISVTHFPHVYGHRGKPSFLHRGSYFFLVMVVVVVGDKRM</sequence>
<gene>
    <name evidence="1" type="ORF">M8C21_025317</name>
</gene>
<keyword evidence="2" id="KW-1185">Reference proteome</keyword>
<dbReference type="Proteomes" id="UP001206925">
    <property type="component" value="Unassembled WGS sequence"/>
</dbReference>
<reference evidence="1" key="1">
    <citation type="submission" date="2022-06" db="EMBL/GenBank/DDBJ databases">
        <title>Uncovering the hologenomic basis of an extraordinary plant invasion.</title>
        <authorList>
            <person name="Bieker V.C."/>
            <person name="Martin M.D."/>
            <person name="Gilbert T."/>
            <person name="Hodgins K."/>
            <person name="Battlay P."/>
            <person name="Petersen B."/>
            <person name="Wilson J."/>
        </authorList>
    </citation>
    <scope>NUCLEOTIDE SEQUENCE</scope>
    <source>
        <strain evidence="1">AA19_3_7</strain>
        <tissue evidence="1">Leaf</tissue>
    </source>
</reference>
<comment type="caution">
    <text evidence="1">The sequence shown here is derived from an EMBL/GenBank/DDBJ whole genome shotgun (WGS) entry which is preliminary data.</text>
</comment>
<name>A0AAD5CFR6_AMBAR</name>
<dbReference type="EMBL" id="JAMZMK010008509">
    <property type="protein sequence ID" value="KAI7740120.1"/>
    <property type="molecule type" value="Genomic_DNA"/>
</dbReference>
<dbReference type="AlphaFoldDB" id="A0AAD5CFR6"/>
<accession>A0AAD5CFR6</accession>
<evidence type="ECO:0000313" key="2">
    <source>
        <dbReference type="Proteomes" id="UP001206925"/>
    </source>
</evidence>
<evidence type="ECO:0000313" key="1">
    <source>
        <dbReference type="EMBL" id="KAI7740120.1"/>
    </source>
</evidence>
<protein>
    <submittedName>
        <fullName evidence="1">Uncharacterized protein</fullName>
    </submittedName>
</protein>